<keyword evidence="1" id="KW-0732">Signal</keyword>
<sequence>MSTKSILAAAVAGFTAASFLDTQQGPSPYALIQVFVRSTPHHTHIHRISSTEKNPGLLAGTLPYAKTAQMIDQGGCTTQNAGDEACRFTPGANNVCSPFSEISIPLAVKSGEIVGSTRPGVVCEGEQ</sequence>
<name>A0AAE0WQC9_9PEZI</name>
<evidence type="ECO:0000256" key="1">
    <source>
        <dbReference type="SAM" id="SignalP"/>
    </source>
</evidence>
<organism evidence="2 3">
    <name type="scientific">Recurvomyces mirabilis</name>
    <dbReference type="NCBI Taxonomy" id="574656"/>
    <lineage>
        <taxon>Eukaryota</taxon>
        <taxon>Fungi</taxon>
        <taxon>Dikarya</taxon>
        <taxon>Ascomycota</taxon>
        <taxon>Pezizomycotina</taxon>
        <taxon>Dothideomycetes</taxon>
        <taxon>Dothideomycetidae</taxon>
        <taxon>Mycosphaerellales</taxon>
        <taxon>Teratosphaeriaceae</taxon>
        <taxon>Recurvomyces</taxon>
    </lineage>
</organism>
<proteinExistence type="predicted"/>
<evidence type="ECO:0000313" key="3">
    <source>
        <dbReference type="Proteomes" id="UP001274830"/>
    </source>
</evidence>
<gene>
    <name evidence="2" type="ORF">LTR78_004114</name>
</gene>
<reference evidence="2" key="1">
    <citation type="submission" date="2023-07" db="EMBL/GenBank/DDBJ databases">
        <title>Black Yeasts Isolated from many extreme environments.</title>
        <authorList>
            <person name="Coleine C."/>
            <person name="Stajich J.E."/>
            <person name="Selbmann L."/>
        </authorList>
    </citation>
    <scope>NUCLEOTIDE SEQUENCE</scope>
    <source>
        <strain evidence="2">CCFEE 5485</strain>
    </source>
</reference>
<accession>A0AAE0WQC9</accession>
<evidence type="ECO:0000313" key="2">
    <source>
        <dbReference type="EMBL" id="KAK3675922.1"/>
    </source>
</evidence>
<feature type="chain" id="PRO_5042166220" evidence="1">
    <location>
        <begin position="18"/>
        <end position="127"/>
    </location>
</feature>
<dbReference type="EMBL" id="JAUTXT010000012">
    <property type="protein sequence ID" value="KAK3675922.1"/>
    <property type="molecule type" value="Genomic_DNA"/>
</dbReference>
<keyword evidence="3" id="KW-1185">Reference proteome</keyword>
<dbReference type="AlphaFoldDB" id="A0AAE0WQC9"/>
<comment type="caution">
    <text evidence="2">The sequence shown here is derived from an EMBL/GenBank/DDBJ whole genome shotgun (WGS) entry which is preliminary data.</text>
</comment>
<feature type="signal peptide" evidence="1">
    <location>
        <begin position="1"/>
        <end position="17"/>
    </location>
</feature>
<protein>
    <submittedName>
        <fullName evidence="2">Uncharacterized protein</fullName>
    </submittedName>
</protein>
<dbReference type="Proteomes" id="UP001274830">
    <property type="component" value="Unassembled WGS sequence"/>
</dbReference>